<keyword evidence="4" id="KW-0378">Hydrolase</keyword>
<dbReference type="InterPro" id="IPR033121">
    <property type="entry name" value="PEPTIDASE_A1"/>
</dbReference>
<evidence type="ECO:0000256" key="2">
    <source>
        <dbReference type="ARBA" id="ARBA00022670"/>
    </source>
</evidence>
<dbReference type="Pfam" id="PF14543">
    <property type="entry name" value="TAXi_N"/>
    <property type="match status" value="1"/>
</dbReference>
<feature type="compositionally biased region" description="Basic and acidic residues" evidence="6">
    <location>
        <begin position="67"/>
        <end position="84"/>
    </location>
</feature>
<dbReference type="Pfam" id="PF14541">
    <property type="entry name" value="TAXi_C"/>
    <property type="match status" value="1"/>
</dbReference>
<keyword evidence="10" id="KW-1185">Reference proteome</keyword>
<feature type="signal peptide" evidence="7">
    <location>
        <begin position="1"/>
        <end position="26"/>
    </location>
</feature>
<evidence type="ECO:0000256" key="4">
    <source>
        <dbReference type="ARBA" id="ARBA00022801"/>
    </source>
</evidence>
<keyword evidence="7" id="KW-0732">Signal</keyword>
<organism evidence="9 10">
    <name type="scientific">Papaver atlanticum</name>
    <dbReference type="NCBI Taxonomy" id="357466"/>
    <lineage>
        <taxon>Eukaryota</taxon>
        <taxon>Viridiplantae</taxon>
        <taxon>Streptophyta</taxon>
        <taxon>Embryophyta</taxon>
        <taxon>Tracheophyta</taxon>
        <taxon>Spermatophyta</taxon>
        <taxon>Magnoliopsida</taxon>
        <taxon>Ranunculales</taxon>
        <taxon>Papaveraceae</taxon>
        <taxon>Papaveroideae</taxon>
        <taxon>Papaver</taxon>
    </lineage>
</organism>
<evidence type="ECO:0000256" key="1">
    <source>
        <dbReference type="ARBA" id="ARBA00007447"/>
    </source>
</evidence>
<gene>
    <name evidence="9" type="ORF">MKW98_013360</name>
</gene>
<evidence type="ECO:0000256" key="7">
    <source>
        <dbReference type="SAM" id="SignalP"/>
    </source>
</evidence>
<dbReference type="SUPFAM" id="SSF50630">
    <property type="entry name" value="Acid proteases"/>
    <property type="match status" value="1"/>
</dbReference>
<keyword evidence="3" id="KW-0064">Aspartyl protease</keyword>
<protein>
    <recommendedName>
        <fullName evidence="8">Peptidase A1 domain-containing protein</fullName>
    </recommendedName>
</protein>
<dbReference type="EMBL" id="JAJJMB010008687">
    <property type="protein sequence ID" value="KAI3921426.1"/>
    <property type="molecule type" value="Genomic_DNA"/>
</dbReference>
<dbReference type="InterPro" id="IPR032799">
    <property type="entry name" value="TAXi_C"/>
</dbReference>
<dbReference type="GO" id="GO:0005576">
    <property type="term" value="C:extracellular region"/>
    <property type="evidence" value="ECO:0007669"/>
    <property type="project" value="TreeGrafter"/>
</dbReference>
<comment type="caution">
    <text evidence="9">The sequence shown here is derived from an EMBL/GenBank/DDBJ whole genome shotgun (WGS) entry which is preliminary data.</text>
</comment>
<accession>A0AAD4XKI6</accession>
<dbReference type="InterPro" id="IPR051708">
    <property type="entry name" value="Plant_Aspart_Prot_A1"/>
</dbReference>
<dbReference type="PROSITE" id="PS51767">
    <property type="entry name" value="PEPTIDASE_A1"/>
    <property type="match status" value="1"/>
</dbReference>
<dbReference type="InterPro" id="IPR021109">
    <property type="entry name" value="Peptidase_aspartic_dom_sf"/>
</dbReference>
<feature type="region of interest" description="Disordered" evidence="6">
    <location>
        <begin position="60"/>
        <end position="84"/>
    </location>
</feature>
<evidence type="ECO:0000313" key="10">
    <source>
        <dbReference type="Proteomes" id="UP001202328"/>
    </source>
</evidence>
<dbReference type="GO" id="GO:0006508">
    <property type="term" value="P:proteolysis"/>
    <property type="evidence" value="ECO:0007669"/>
    <property type="project" value="UniProtKB-KW"/>
</dbReference>
<evidence type="ECO:0000256" key="6">
    <source>
        <dbReference type="SAM" id="MobiDB-lite"/>
    </source>
</evidence>
<evidence type="ECO:0000256" key="3">
    <source>
        <dbReference type="ARBA" id="ARBA00022750"/>
    </source>
</evidence>
<dbReference type="Gene3D" id="2.40.70.10">
    <property type="entry name" value="Acid Proteases"/>
    <property type="match status" value="2"/>
</dbReference>
<evidence type="ECO:0000259" key="8">
    <source>
        <dbReference type="PROSITE" id="PS51767"/>
    </source>
</evidence>
<name>A0AAD4XKI6_9MAGN</name>
<dbReference type="AlphaFoldDB" id="A0AAD4XKI6"/>
<feature type="domain" description="Peptidase A1" evidence="8">
    <location>
        <begin position="99"/>
        <end position="449"/>
    </location>
</feature>
<sequence>MATSSSLSSFPSYALLPLVLLVLVSSSCFICATALSLSDHKPNTNPAGFTMRLIHRDSPESPFYDPKLTDAEKNEKRNRLTRRRPNDVRIPADYRLFEYVVSFSVGTPPVDTYAAMDTATDITWIQCRPCDNCFTQERGVPIFDPRKSSSYVKYGCMDPMCRGDYGLTCDRNGTFCSYHRRYYSDEQSQGIFSSDKFGFLIQDNYRRRRAKISVRLPFGCGHNNSVPGLPADAEEIPGVFGLNKEPLSSINQLGYKRFSHCFIPKGRRQTSLLRLGEDAIITNETTPMVEFGNETLPDYYVSLKGISVGETRLNIPQDTFKTSRYGLRGVYIDTGSTGTELARGAFDIFLEELVKQIKLKREYVSNFDLCYEIRGDRDMEDNMPEITFHFTGLDYVVQRWNGWARVAIDNDFVCLMFRRAIGDLTIIGNHQLQDVNVGYDLENKLISLQNRNCRLVD</sequence>
<dbReference type="InterPro" id="IPR034161">
    <property type="entry name" value="Pepsin-like_plant"/>
</dbReference>
<dbReference type="PANTHER" id="PTHR47967">
    <property type="entry name" value="OS07G0603500 PROTEIN-RELATED"/>
    <property type="match status" value="1"/>
</dbReference>
<keyword evidence="2" id="KW-0645">Protease</keyword>
<evidence type="ECO:0000313" key="9">
    <source>
        <dbReference type="EMBL" id="KAI3921426.1"/>
    </source>
</evidence>
<dbReference type="CDD" id="cd05476">
    <property type="entry name" value="pepsin_A_like_plant"/>
    <property type="match status" value="1"/>
</dbReference>
<feature type="chain" id="PRO_5042045976" description="Peptidase A1 domain-containing protein" evidence="7">
    <location>
        <begin position="27"/>
        <end position="457"/>
    </location>
</feature>
<reference evidence="9" key="1">
    <citation type="submission" date="2022-04" db="EMBL/GenBank/DDBJ databases">
        <title>A functionally conserved STORR gene fusion in Papaver species that diverged 16.8 million years ago.</title>
        <authorList>
            <person name="Catania T."/>
        </authorList>
    </citation>
    <scope>NUCLEOTIDE SEQUENCE</scope>
    <source>
        <strain evidence="9">S-188037</strain>
    </source>
</reference>
<keyword evidence="5" id="KW-0325">Glycoprotein</keyword>
<dbReference type="InterPro" id="IPR032861">
    <property type="entry name" value="TAXi_N"/>
</dbReference>
<comment type="similarity">
    <text evidence="1">Belongs to the peptidase A1 family.</text>
</comment>
<dbReference type="PANTHER" id="PTHR47967:SF23">
    <property type="entry name" value="OS04G0448300 PROTEIN"/>
    <property type="match status" value="1"/>
</dbReference>
<proteinExistence type="inferred from homology"/>
<dbReference type="GO" id="GO:0004190">
    <property type="term" value="F:aspartic-type endopeptidase activity"/>
    <property type="evidence" value="ECO:0007669"/>
    <property type="project" value="UniProtKB-KW"/>
</dbReference>
<dbReference type="Proteomes" id="UP001202328">
    <property type="component" value="Unassembled WGS sequence"/>
</dbReference>
<evidence type="ECO:0000256" key="5">
    <source>
        <dbReference type="ARBA" id="ARBA00023180"/>
    </source>
</evidence>